<accession>A0A1G8KU66</accession>
<sequence>MTTSVFPIGRGQDTRGFFARAWRLVHPYWHSEDRLHAWALLLTILVLSFGSVGMAVLYNHWHKDLYNALEARDAEAFGWQMALFAGIATLTILISAYNKYLKELLIVRWRRWLLEHYLDAWLEDSRHYRMQLERPVDNPDQRLTEDIEAFTRLTLGIVLGLVQTLTSLVSFSIILWTVSGGIELFGLYIPGYMFWAAVFYAGAGSLFTHLVGRRLIGLNNQQQKVEADLRFGLLRVRENGESIALQRGEADEGKGLRQRFGKVWDNFHGLVRTEKNLAFFLAGYAQFSFVFPLLVAAPRLFSGALQFGQLMQLNQAFGNLQSNLSWFIAVYHDLVKWRATSDRLLGFDQALAEVAQAPAGIRRTSVDEPRLSLPWLQTALPDGQPLLRIDRQRIEQGRHLLIQGPSGCGKSTLLRTLAGIWRYGKGEIQLPPALYVLPQRPYLPLGTLRQVLLYPSPVDPVTDDAIREALHACRLGHLADSLDEDAHWEKRLSPGEQQRLAVARALLARPHWLLLDEASSALDPEDEARLYRLLCERLPGVTLISIGHRPSLRQYHEVLWQILPDGALRSGRIDHEQGRD</sequence>
<dbReference type="InterPro" id="IPR011527">
    <property type="entry name" value="ABC1_TM_dom"/>
</dbReference>
<dbReference type="PANTHER" id="PTHR11384">
    <property type="entry name" value="ATP-BINDING CASSETTE, SUB-FAMILY D MEMBER"/>
    <property type="match status" value="1"/>
</dbReference>
<dbReference type="GO" id="GO:0005886">
    <property type="term" value="C:plasma membrane"/>
    <property type="evidence" value="ECO:0007669"/>
    <property type="project" value="UniProtKB-SubCell"/>
</dbReference>
<dbReference type="Proteomes" id="UP000198606">
    <property type="component" value="Unassembled WGS sequence"/>
</dbReference>
<dbReference type="Gene3D" id="3.40.50.300">
    <property type="entry name" value="P-loop containing nucleotide triphosphate hydrolases"/>
    <property type="match status" value="1"/>
</dbReference>
<dbReference type="InterPro" id="IPR017871">
    <property type="entry name" value="ABC_transporter-like_CS"/>
</dbReference>
<dbReference type="GO" id="GO:0016887">
    <property type="term" value="F:ATP hydrolysis activity"/>
    <property type="evidence" value="ECO:0007669"/>
    <property type="project" value="InterPro"/>
</dbReference>
<dbReference type="PANTHER" id="PTHR11384:SF59">
    <property type="entry name" value="LYSOSOMAL COBALAMIN TRANSPORTER ABCD4"/>
    <property type="match status" value="1"/>
</dbReference>
<evidence type="ECO:0000259" key="9">
    <source>
        <dbReference type="PROSITE" id="PS50893"/>
    </source>
</evidence>
<dbReference type="SUPFAM" id="SSF90123">
    <property type="entry name" value="ABC transporter transmembrane region"/>
    <property type="match status" value="1"/>
</dbReference>
<evidence type="ECO:0000259" key="10">
    <source>
        <dbReference type="PROSITE" id="PS50929"/>
    </source>
</evidence>
<evidence type="ECO:0000313" key="11">
    <source>
        <dbReference type="EMBL" id="SDI46978.1"/>
    </source>
</evidence>
<evidence type="ECO:0000256" key="2">
    <source>
        <dbReference type="ARBA" id="ARBA00022448"/>
    </source>
</evidence>
<keyword evidence="7 8" id="KW-0472">Membrane</keyword>
<reference evidence="11 12" key="1">
    <citation type="submission" date="2016-10" db="EMBL/GenBank/DDBJ databases">
        <authorList>
            <person name="de Groot N.N."/>
        </authorList>
    </citation>
    <scope>NUCLEOTIDE SEQUENCE [LARGE SCALE GENOMIC DNA]</scope>
    <source>
        <strain evidence="11 12">LMG 18387</strain>
    </source>
</reference>
<gene>
    <name evidence="11" type="ORF">SAMN05216588_11796</name>
</gene>
<dbReference type="InterPro" id="IPR050835">
    <property type="entry name" value="ABC_transporter_sub-D"/>
</dbReference>
<dbReference type="InterPro" id="IPR027417">
    <property type="entry name" value="P-loop_NTPase"/>
</dbReference>
<feature type="transmembrane region" description="Helical" evidence="8">
    <location>
        <begin position="78"/>
        <end position="101"/>
    </location>
</feature>
<keyword evidence="4" id="KW-0547">Nucleotide-binding</keyword>
<evidence type="ECO:0000256" key="4">
    <source>
        <dbReference type="ARBA" id="ARBA00022741"/>
    </source>
</evidence>
<dbReference type="InterPro" id="IPR003593">
    <property type="entry name" value="AAA+_ATPase"/>
</dbReference>
<evidence type="ECO:0000256" key="3">
    <source>
        <dbReference type="ARBA" id="ARBA00022692"/>
    </source>
</evidence>
<comment type="subcellular location">
    <subcellularLocation>
        <location evidence="1">Cell membrane</location>
        <topology evidence="1">Multi-pass membrane protein</topology>
    </subcellularLocation>
</comment>
<dbReference type="Gene3D" id="1.20.1560.10">
    <property type="entry name" value="ABC transporter type 1, transmembrane domain"/>
    <property type="match status" value="1"/>
</dbReference>
<evidence type="ECO:0000256" key="7">
    <source>
        <dbReference type="ARBA" id="ARBA00023136"/>
    </source>
</evidence>
<dbReference type="RefSeq" id="WP_084307696.1">
    <property type="nucleotide sequence ID" value="NZ_FNDG01000017.1"/>
</dbReference>
<evidence type="ECO:0000256" key="8">
    <source>
        <dbReference type="SAM" id="Phobius"/>
    </source>
</evidence>
<feature type="transmembrane region" description="Helical" evidence="8">
    <location>
        <begin position="153"/>
        <end position="177"/>
    </location>
</feature>
<keyword evidence="2" id="KW-0813">Transport</keyword>
<keyword evidence="6 8" id="KW-1133">Transmembrane helix</keyword>
<dbReference type="Pfam" id="PF00005">
    <property type="entry name" value="ABC_tran"/>
    <property type="match status" value="1"/>
</dbReference>
<dbReference type="CDD" id="cd03223">
    <property type="entry name" value="ABCD_peroxisomal_ALDP"/>
    <property type="match status" value="1"/>
</dbReference>
<dbReference type="PROSITE" id="PS50929">
    <property type="entry name" value="ABC_TM1F"/>
    <property type="match status" value="1"/>
</dbReference>
<evidence type="ECO:0000256" key="5">
    <source>
        <dbReference type="ARBA" id="ARBA00022840"/>
    </source>
</evidence>
<evidence type="ECO:0000256" key="6">
    <source>
        <dbReference type="ARBA" id="ARBA00022989"/>
    </source>
</evidence>
<protein>
    <submittedName>
        <fullName evidence="11">Putative ATP-binding cassette transporter</fullName>
    </submittedName>
</protein>
<dbReference type="Pfam" id="PF06472">
    <property type="entry name" value="ABC_membrane_2"/>
    <property type="match status" value="1"/>
</dbReference>
<dbReference type="SMART" id="SM00382">
    <property type="entry name" value="AAA"/>
    <property type="match status" value="1"/>
</dbReference>
<dbReference type="GO" id="GO:0005524">
    <property type="term" value="F:ATP binding"/>
    <property type="evidence" value="ECO:0007669"/>
    <property type="project" value="UniProtKB-KW"/>
</dbReference>
<dbReference type="EMBL" id="FNDG01000017">
    <property type="protein sequence ID" value="SDI46978.1"/>
    <property type="molecule type" value="Genomic_DNA"/>
</dbReference>
<dbReference type="InterPro" id="IPR036640">
    <property type="entry name" value="ABC1_TM_sf"/>
</dbReference>
<dbReference type="PROSITE" id="PS50893">
    <property type="entry name" value="ABC_TRANSPORTER_2"/>
    <property type="match status" value="1"/>
</dbReference>
<evidence type="ECO:0000256" key="1">
    <source>
        <dbReference type="ARBA" id="ARBA00004651"/>
    </source>
</evidence>
<keyword evidence="3 8" id="KW-0812">Transmembrane</keyword>
<feature type="transmembrane region" description="Helical" evidence="8">
    <location>
        <begin position="277"/>
        <end position="297"/>
    </location>
</feature>
<evidence type="ECO:0000313" key="12">
    <source>
        <dbReference type="Proteomes" id="UP000198606"/>
    </source>
</evidence>
<dbReference type="SUPFAM" id="SSF52540">
    <property type="entry name" value="P-loop containing nucleoside triphosphate hydrolases"/>
    <property type="match status" value="1"/>
</dbReference>
<dbReference type="InterPro" id="IPR003439">
    <property type="entry name" value="ABC_transporter-like_ATP-bd"/>
</dbReference>
<proteinExistence type="predicted"/>
<keyword evidence="5 11" id="KW-0067">ATP-binding</keyword>
<organism evidence="11 12">
    <name type="scientific">Phytopseudomonas flavescens</name>
    <dbReference type="NCBI Taxonomy" id="29435"/>
    <lineage>
        <taxon>Bacteria</taxon>
        <taxon>Pseudomonadati</taxon>
        <taxon>Pseudomonadota</taxon>
        <taxon>Gammaproteobacteria</taxon>
        <taxon>Pseudomonadales</taxon>
        <taxon>Pseudomonadaceae</taxon>
        <taxon>Phytopseudomonas</taxon>
    </lineage>
</organism>
<feature type="domain" description="ABC transporter" evidence="9">
    <location>
        <begin position="361"/>
        <end position="580"/>
    </location>
</feature>
<feature type="transmembrane region" description="Helical" evidence="8">
    <location>
        <begin position="37"/>
        <end position="58"/>
    </location>
</feature>
<feature type="transmembrane region" description="Helical" evidence="8">
    <location>
        <begin position="189"/>
        <end position="211"/>
    </location>
</feature>
<name>A0A1G8KU66_9GAMM</name>
<dbReference type="AlphaFoldDB" id="A0A1G8KU66"/>
<dbReference type="GO" id="GO:0140359">
    <property type="term" value="F:ABC-type transporter activity"/>
    <property type="evidence" value="ECO:0007669"/>
    <property type="project" value="InterPro"/>
</dbReference>
<feature type="domain" description="ABC transmembrane type-1" evidence="10">
    <location>
        <begin position="42"/>
        <end position="336"/>
    </location>
</feature>
<dbReference type="STRING" id="29435.SAMN05216588_11796"/>
<dbReference type="PROSITE" id="PS00211">
    <property type="entry name" value="ABC_TRANSPORTER_1"/>
    <property type="match status" value="1"/>
</dbReference>